<keyword evidence="1" id="KW-0175">Coiled coil</keyword>
<dbReference type="KEGG" id="tpaf:A3L08_01880"/>
<dbReference type="OrthoDB" id="56053at2157"/>
<dbReference type="EMBL" id="CP015102">
    <property type="protein sequence ID" value="ASJ06164.1"/>
    <property type="molecule type" value="Genomic_DNA"/>
</dbReference>
<feature type="domain" description="Transcription regulator PadR N-terminal" evidence="2">
    <location>
        <begin position="19"/>
        <end position="92"/>
    </location>
</feature>
<dbReference type="Pfam" id="PF03551">
    <property type="entry name" value="PadR"/>
    <property type="match status" value="1"/>
</dbReference>
<proteinExistence type="predicted"/>
<dbReference type="GeneID" id="33314981"/>
<evidence type="ECO:0000313" key="4">
    <source>
        <dbReference type="Proteomes" id="UP000197418"/>
    </source>
</evidence>
<dbReference type="Gene3D" id="1.10.10.10">
    <property type="entry name" value="Winged helix-like DNA-binding domain superfamily/Winged helix DNA-binding domain"/>
    <property type="match status" value="1"/>
</dbReference>
<dbReference type="RefSeq" id="WP_088853427.1">
    <property type="nucleotide sequence ID" value="NZ_CP015102.1"/>
</dbReference>
<gene>
    <name evidence="3" type="ORF">A3L08_01880</name>
</gene>
<protein>
    <submittedName>
        <fullName evidence="3">PadR family transcriptional regulator</fullName>
    </submittedName>
</protein>
<dbReference type="AlphaFoldDB" id="A0A218P5U8"/>
<keyword evidence="4" id="KW-1185">Reference proteome</keyword>
<sequence>MQDSNVVRNLYTVPMKNMILLIIGLKGEAHGYEILKEIEKMTFGNWKPSHGNLYTMLNKLAEEGLIEPREEYRGKRRIVKYALTENGWLYLREANELALKSLYLAVQYHERLREKLRELGYGKEIAATAIDSYIELLDGIIDILEEKKRELKELKREKELRGTGS</sequence>
<dbReference type="InterPro" id="IPR005149">
    <property type="entry name" value="Tscrpt_reg_PadR_N"/>
</dbReference>
<evidence type="ECO:0000259" key="2">
    <source>
        <dbReference type="Pfam" id="PF03551"/>
    </source>
</evidence>
<feature type="coiled-coil region" evidence="1">
    <location>
        <begin position="134"/>
        <end position="161"/>
    </location>
</feature>
<dbReference type="PANTHER" id="PTHR43252:SF2">
    <property type="entry name" value="TRANSCRIPTION REGULATOR, PADR-LIKE FAMILY"/>
    <property type="match status" value="1"/>
</dbReference>
<organism evidence="3 4">
    <name type="scientific">Thermococcus pacificus</name>
    <dbReference type="NCBI Taxonomy" id="71998"/>
    <lineage>
        <taxon>Archaea</taxon>
        <taxon>Methanobacteriati</taxon>
        <taxon>Methanobacteriota</taxon>
        <taxon>Thermococci</taxon>
        <taxon>Thermococcales</taxon>
        <taxon>Thermococcaceae</taxon>
        <taxon>Thermococcus</taxon>
    </lineage>
</organism>
<evidence type="ECO:0000313" key="3">
    <source>
        <dbReference type="EMBL" id="ASJ06164.1"/>
    </source>
</evidence>
<name>A0A218P5U8_9EURY</name>
<reference evidence="3 4" key="1">
    <citation type="submission" date="2016-04" db="EMBL/GenBank/DDBJ databases">
        <title>Complete genome sequence of Thermococcus pacificus type strain P4.</title>
        <authorList>
            <person name="Oger P.M."/>
        </authorList>
    </citation>
    <scope>NUCLEOTIDE SEQUENCE [LARGE SCALE GENOMIC DNA]</scope>
    <source>
        <strain evidence="3 4">P-4</strain>
    </source>
</reference>
<dbReference type="Proteomes" id="UP000197418">
    <property type="component" value="Chromosome"/>
</dbReference>
<dbReference type="InterPro" id="IPR036388">
    <property type="entry name" value="WH-like_DNA-bd_sf"/>
</dbReference>
<evidence type="ECO:0000256" key="1">
    <source>
        <dbReference type="SAM" id="Coils"/>
    </source>
</evidence>
<dbReference type="InterPro" id="IPR036390">
    <property type="entry name" value="WH_DNA-bd_sf"/>
</dbReference>
<dbReference type="PANTHER" id="PTHR43252">
    <property type="entry name" value="TRANSCRIPTIONAL REGULATOR YQJI"/>
    <property type="match status" value="1"/>
</dbReference>
<dbReference type="SUPFAM" id="SSF46785">
    <property type="entry name" value="Winged helix' DNA-binding domain"/>
    <property type="match status" value="1"/>
</dbReference>
<accession>A0A218P5U8</accession>